<dbReference type="PANTHER" id="PTHR10978:SF5">
    <property type="entry name" value="SUCCINATE DEHYDROGENASE CYTOCHROME B560 SUBUNIT, MITOCHONDRIAL"/>
    <property type="match status" value="1"/>
</dbReference>
<evidence type="ECO:0000256" key="7">
    <source>
        <dbReference type="ARBA" id="ARBA00022723"/>
    </source>
</evidence>
<comment type="cofactor">
    <cofactor evidence="12">
        <name>heme</name>
        <dbReference type="ChEBI" id="CHEBI:30413"/>
    </cofactor>
    <text evidence="12">The heme is bound between the two transmembrane subunits.</text>
</comment>
<proteinExistence type="inferred from homology"/>
<dbReference type="eggNOG" id="COG2009">
    <property type="taxonomic scope" value="Bacteria"/>
</dbReference>
<evidence type="ECO:0000313" key="15">
    <source>
        <dbReference type="Proteomes" id="UP000054363"/>
    </source>
</evidence>
<comment type="subunit">
    <text evidence="11">Part of an enzyme complex containing four subunits: a flavoprotein, an iron-sulfur protein, plus two membrane-anchoring proteins, SdhC and SdhD. The complex can form homotrimers.</text>
</comment>
<dbReference type="AlphaFoldDB" id="A0A094LB15"/>
<dbReference type="PIRSF" id="PIRSF000178">
    <property type="entry name" value="SDH_cyt_b560"/>
    <property type="match status" value="1"/>
</dbReference>
<dbReference type="GO" id="GO:0005886">
    <property type="term" value="C:plasma membrane"/>
    <property type="evidence" value="ECO:0007669"/>
    <property type="project" value="TreeGrafter"/>
</dbReference>
<evidence type="ECO:0000256" key="10">
    <source>
        <dbReference type="ARBA" id="ARBA00023136"/>
    </source>
</evidence>
<protein>
    <recommendedName>
        <fullName evidence="4">Succinate dehydrogenase cytochrome b556 subunit</fullName>
    </recommendedName>
</protein>
<keyword evidence="7 12" id="KW-0479">Metal-binding</keyword>
<keyword evidence="10 13" id="KW-0472">Membrane</keyword>
<keyword evidence="5 12" id="KW-0349">Heme</keyword>
<keyword evidence="8 13" id="KW-1133">Transmembrane helix</keyword>
<gene>
    <name evidence="14" type="ORF">IDSA_05240</name>
</gene>
<evidence type="ECO:0000256" key="9">
    <source>
        <dbReference type="ARBA" id="ARBA00023004"/>
    </source>
</evidence>
<dbReference type="InterPro" id="IPR034804">
    <property type="entry name" value="SQR/QFR_C/D"/>
</dbReference>
<dbReference type="SUPFAM" id="SSF81343">
    <property type="entry name" value="Fumarate reductase respiratory complex transmembrane subunits"/>
    <property type="match status" value="1"/>
</dbReference>
<dbReference type="PROSITE" id="PS01001">
    <property type="entry name" value="SDH_CYT_2"/>
    <property type="match status" value="1"/>
</dbReference>
<comment type="function">
    <text evidence="1">Membrane-anchoring subunit of succinate dehydrogenase (SDH).</text>
</comment>
<comment type="similarity">
    <text evidence="3">Belongs to the cytochrome b560 family.</text>
</comment>
<evidence type="ECO:0000256" key="13">
    <source>
        <dbReference type="SAM" id="Phobius"/>
    </source>
</evidence>
<dbReference type="NCBIfam" id="TIGR02970">
    <property type="entry name" value="succ_dehyd_cytB"/>
    <property type="match status" value="1"/>
</dbReference>
<dbReference type="InterPro" id="IPR014314">
    <property type="entry name" value="Succ_DH_cytb556"/>
</dbReference>
<evidence type="ECO:0000256" key="8">
    <source>
        <dbReference type="ARBA" id="ARBA00022989"/>
    </source>
</evidence>
<dbReference type="OrthoDB" id="9799441at2"/>
<organism evidence="14 15">
    <name type="scientific">Pseudidiomarina salinarum</name>
    <dbReference type="NCBI Taxonomy" id="435908"/>
    <lineage>
        <taxon>Bacteria</taxon>
        <taxon>Pseudomonadati</taxon>
        <taxon>Pseudomonadota</taxon>
        <taxon>Gammaproteobacteria</taxon>
        <taxon>Alteromonadales</taxon>
        <taxon>Idiomarinaceae</taxon>
        <taxon>Pseudidiomarina</taxon>
    </lineage>
</organism>
<accession>A0A094LB15</accession>
<dbReference type="InterPro" id="IPR018495">
    <property type="entry name" value="Succ_DH_cyt_bsu_CS"/>
</dbReference>
<feature type="transmembrane region" description="Helical" evidence="13">
    <location>
        <begin position="24"/>
        <end position="44"/>
    </location>
</feature>
<dbReference type="Pfam" id="PF01127">
    <property type="entry name" value="Sdh_cyt"/>
    <property type="match status" value="1"/>
</dbReference>
<evidence type="ECO:0000256" key="1">
    <source>
        <dbReference type="ARBA" id="ARBA00004050"/>
    </source>
</evidence>
<dbReference type="InterPro" id="IPR000701">
    <property type="entry name" value="SuccDH_FuR_B_TM-su"/>
</dbReference>
<keyword evidence="15" id="KW-1185">Reference proteome</keyword>
<dbReference type="Proteomes" id="UP000054363">
    <property type="component" value="Unassembled WGS sequence"/>
</dbReference>
<dbReference type="GO" id="GO:0006099">
    <property type="term" value="P:tricarboxylic acid cycle"/>
    <property type="evidence" value="ECO:0007669"/>
    <property type="project" value="InterPro"/>
</dbReference>
<evidence type="ECO:0000256" key="2">
    <source>
        <dbReference type="ARBA" id="ARBA00004141"/>
    </source>
</evidence>
<dbReference type="Gene3D" id="1.20.1300.10">
    <property type="entry name" value="Fumarate reductase/succinate dehydrogenase, transmembrane subunit"/>
    <property type="match status" value="1"/>
</dbReference>
<reference evidence="14 15" key="1">
    <citation type="submission" date="2014-06" db="EMBL/GenBank/DDBJ databases">
        <title>The draft genome sequence of Idiomarina salinarum ISL-52.</title>
        <authorList>
            <person name="Du J."/>
            <person name="Shao Z."/>
        </authorList>
    </citation>
    <scope>NUCLEOTIDE SEQUENCE [LARGE SCALE GENOMIC DNA]</scope>
    <source>
        <strain evidence="14 15">ISL-52</strain>
    </source>
</reference>
<dbReference type="PANTHER" id="PTHR10978">
    <property type="entry name" value="SUCCINATE DEHYDROGENASE CYTOCHROME B560 SUBUNIT"/>
    <property type="match status" value="1"/>
</dbReference>
<sequence length="124" mass="13715">MKKQRPVHLNLLTIRQPAAAISSILHRASGVIMLFAVVLLVWALAVSLQSAEGFATVHELFSGWFAKFIAWGILTALGYHILAGIRHMVMDMGYWEELNSGRISAITSFVLAIILSILAGVWLW</sequence>
<feature type="transmembrane region" description="Helical" evidence="13">
    <location>
        <begin position="64"/>
        <end position="82"/>
    </location>
</feature>
<feature type="transmembrane region" description="Helical" evidence="13">
    <location>
        <begin position="103"/>
        <end position="123"/>
    </location>
</feature>
<name>A0A094LB15_9GAMM</name>
<feature type="binding site" description="axial binding residue" evidence="12">
    <location>
        <position position="80"/>
    </location>
    <ligand>
        <name>heme</name>
        <dbReference type="ChEBI" id="CHEBI:30413"/>
        <note>ligand shared with second transmembrane subunit</note>
    </ligand>
    <ligandPart>
        <name>Fe</name>
        <dbReference type="ChEBI" id="CHEBI:18248"/>
    </ligandPart>
</feature>
<dbReference type="CDD" id="cd03499">
    <property type="entry name" value="SQR_TypeC_SdhC"/>
    <property type="match status" value="1"/>
</dbReference>
<evidence type="ECO:0000256" key="11">
    <source>
        <dbReference type="ARBA" id="ARBA00025912"/>
    </source>
</evidence>
<dbReference type="GO" id="GO:0046872">
    <property type="term" value="F:metal ion binding"/>
    <property type="evidence" value="ECO:0007669"/>
    <property type="project" value="UniProtKB-KW"/>
</dbReference>
<evidence type="ECO:0000256" key="5">
    <source>
        <dbReference type="ARBA" id="ARBA00022617"/>
    </source>
</evidence>
<evidence type="ECO:0000256" key="3">
    <source>
        <dbReference type="ARBA" id="ARBA00007244"/>
    </source>
</evidence>
<keyword evidence="9 12" id="KW-0408">Iron</keyword>
<comment type="subcellular location">
    <subcellularLocation>
        <location evidence="2">Membrane</location>
        <topology evidence="2">Multi-pass membrane protein</topology>
    </subcellularLocation>
</comment>
<dbReference type="STRING" id="435908.IDSA_05240"/>
<dbReference type="RefSeq" id="WP_034774765.1">
    <property type="nucleotide sequence ID" value="NZ_JPER01000001.1"/>
</dbReference>
<evidence type="ECO:0000313" key="14">
    <source>
        <dbReference type="EMBL" id="KFZ32078.1"/>
    </source>
</evidence>
<evidence type="ECO:0000256" key="6">
    <source>
        <dbReference type="ARBA" id="ARBA00022692"/>
    </source>
</evidence>
<dbReference type="EMBL" id="JPER01000001">
    <property type="protein sequence ID" value="KFZ32078.1"/>
    <property type="molecule type" value="Genomic_DNA"/>
</dbReference>
<comment type="caution">
    <text evidence="14">The sequence shown here is derived from an EMBL/GenBank/DDBJ whole genome shotgun (WGS) entry which is preliminary data.</text>
</comment>
<dbReference type="GO" id="GO:0009055">
    <property type="term" value="F:electron transfer activity"/>
    <property type="evidence" value="ECO:0007669"/>
    <property type="project" value="InterPro"/>
</dbReference>
<evidence type="ECO:0000256" key="4">
    <source>
        <dbReference type="ARBA" id="ARBA00020076"/>
    </source>
</evidence>
<keyword evidence="6 13" id="KW-0812">Transmembrane</keyword>
<evidence type="ECO:0000256" key="12">
    <source>
        <dbReference type="PIRSR" id="PIRSR000178-1"/>
    </source>
</evidence>